<evidence type="ECO:0000313" key="4">
    <source>
        <dbReference type="Proteomes" id="UP000374630"/>
    </source>
</evidence>
<dbReference type="RefSeq" id="WP_150354820.1">
    <property type="nucleotide sequence ID" value="NZ_RZNZ01000007.1"/>
</dbReference>
<dbReference type="EMBL" id="RZOA01000024">
    <property type="protein sequence ID" value="KAA8821819.1"/>
    <property type="molecule type" value="Genomic_DNA"/>
</dbReference>
<evidence type="ECO:0000313" key="3">
    <source>
        <dbReference type="Proteomes" id="UP000345527"/>
    </source>
</evidence>
<name>A0A5J5DZ59_9BIFI</name>
<gene>
    <name evidence="2" type="primary">cas7u</name>
    <name evidence="2" type="ORF">EM848_10190</name>
    <name evidence="1" type="ORF">EMO90_05990</name>
</gene>
<sequence>MTILNINDLNSASRLGGPSTLSERTVLVPAAGGEGIVAPAKYADGNAASYVYEDRYINGELRRVVLIDSRPSQANRLEDHIVKAIKDGHPILSRMPRIEVTYEMENGRGNTIQRSYFDSQLPHRAFDAHIRVGSIDGRSTSELPAYINARNATAEDMSALFDLSPITVAFGGWDSTRRKNQLRIASPFNGEIIGVLANQRDPEPVHRAGARVDPVDASIKFDKADAKVIGGIVASEVSEKTRADFEKSGKGSKLGLGAIPPQTGNAADLDGIAVSSIIRTHVLSFSTLRALRFGKGPDGDAAIRVLLAAVILNAMAGSNAELNLRANCMLREEAAPKTVLDRRFGAQEDLEMLDLVHADELLEQAYQQAHDVAGVDWHGQVLRVTGNPLVTKAGTAEESDE</sequence>
<dbReference type="InterPro" id="IPR013403">
    <property type="entry name" value="CRISPR-assoc_prot_Csb1/Cas7u"/>
</dbReference>
<reference evidence="3 4" key="1">
    <citation type="journal article" date="2019" name="Syst. Appl. Microbiol.">
        <title>Characterization of Bifidobacterium species in feaces of the Egyptian fruit bat: Description of B. vespertilionis sp. nov. and B. rousetti sp. nov.</title>
        <authorList>
            <person name="Modesto M."/>
            <person name="Satti M."/>
            <person name="Watanabe K."/>
            <person name="Puglisi E."/>
            <person name="Morelli L."/>
            <person name="Huang C.-H."/>
            <person name="Liou J.-S."/>
            <person name="Miyashita M."/>
            <person name="Tamura T."/>
            <person name="Saito S."/>
            <person name="Mori K."/>
            <person name="Huang L."/>
            <person name="Sciavilla P."/>
            <person name="Sandri C."/>
            <person name="Spiezio C."/>
            <person name="Vitali F."/>
            <person name="Cavalieri D."/>
            <person name="Perpetuini G."/>
            <person name="Tofalo R."/>
            <person name="Bonetti A."/>
            <person name="Arita M."/>
            <person name="Mattarelli P."/>
        </authorList>
    </citation>
    <scope>NUCLEOTIDE SEQUENCE [LARGE SCALE GENOMIC DNA]</scope>
    <source>
        <strain evidence="1 4">RST16</strain>
        <strain evidence="2 3">RST8</strain>
    </source>
</reference>
<dbReference type="AlphaFoldDB" id="A0A5J5DZ59"/>
<dbReference type="Pfam" id="PF09617">
    <property type="entry name" value="Cas_GSU0053"/>
    <property type="match status" value="1"/>
</dbReference>
<evidence type="ECO:0000313" key="1">
    <source>
        <dbReference type="EMBL" id="KAA8820734.1"/>
    </source>
</evidence>
<protein>
    <submittedName>
        <fullName evidence="2">Type I-U CRISPR-associated protein Cas7</fullName>
    </submittedName>
</protein>
<dbReference type="Proteomes" id="UP000374630">
    <property type="component" value="Unassembled WGS sequence"/>
</dbReference>
<dbReference type="EMBL" id="RZNZ01000007">
    <property type="protein sequence ID" value="KAA8820734.1"/>
    <property type="molecule type" value="Genomic_DNA"/>
</dbReference>
<accession>A0A5J5DZ59</accession>
<dbReference type="NCBIfam" id="TIGR02570">
    <property type="entry name" value="cas7_GSU0053"/>
    <property type="match status" value="1"/>
</dbReference>
<comment type="caution">
    <text evidence="2">The sequence shown here is derived from an EMBL/GenBank/DDBJ whole genome shotgun (WGS) entry which is preliminary data.</text>
</comment>
<evidence type="ECO:0000313" key="2">
    <source>
        <dbReference type="EMBL" id="KAA8821819.1"/>
    </source>
</evidence>
<organism evidence="2 3">
    <name type="scientific">Bifidobacterium vespertilionis</name>
    <dbReference type="NCBI Taxonomy" id="2562524"/>
    <lineage>
        <taxon>Bacteria</taxon>
        <taxon>Bacillati</taxon>
        <taxon>Actinomycetota</taxon>
        <taxon>Actinomycetes</taxon>
        <taxon>Bifidobacteriales</taxon>
        <taxon>Bifidobacteriaceae</taxon>
        <taxon>Bifidobacterium</taxon>
    </lineage>
</organism>
<dbReference type="OrthoDB" id="190628at2"/>
<proteinExistence type="predicted"/>
<dbReference type="Proteomes" id="UP000345527">
    <property type="component" value="Unassembled WGS sequence"/>
</dbReference>
<keyword evidence="4" id="KW-1185">Reference proteome</keyword>